<evidence type="ECO:0000313" key="2">
    <source>
        <dbReference type="Proteomes" id="UP000070675"/>
    </source>
</evidence>
<organism evidence="1 2">
    <name type="scientific">Atopobium deltae</name>
    <dbReference type="NCBI Taxonomy" id="1393034"/>
    <lineage>
        <taxon>Bacteria</taxon>
        <taxon>Bacillati</taxon>
        <taxon>Actinomycetota</taxon>
        <taxon>Coriobacteriia</taxon>
        <taxon>Coriobacteriales</taxon>
        <taxon>Atopobiaceae</taxon>
        <taxon>Atopobium</taxon>
    </lineage>
</organism>
<gene>
    <name evidence="1" type="ORF">HMPREF3192_00671</name>
</gene>
<dbReference type="STRING" id="1393034.HMPREF3192_00671"/>
<name>A0A133XVE9_9ACTN</name>
<dbReference type="OrthoDB" id="3186723at2"/>
<dbReference type="Proteomes" id="UP000070675">
    <property type="component" value="Unassembled WGS sequence"/>
</dbReference>
<dbReference type="AlphaFoldDB" id="A0A133XVE9"/>
<evidence type="ECO:0000313" key="1">
    <source>
        <dbReference type="EMBL" id="KXB34926.1"/>
    </source>
</evidence>
<protein>
    <submittedName>
        <fullName evidence="1">Uncharacterized protein</fullName>
    </submittedName>
</protein>
<dbReference type="EMBL" id="LSCR01000009">
    <property type="protein sequence ID" value="KXB34926.1"/>
    <property type="molecule type" value="Genomic_DNA"/>
</dbReference>
<sequence>MANKRTDNITTRNAVSRNAYTKNNNAAVVNNDIYISKNNSAEKTSESSLKEVLNNLYDSSLAKNLSKTQQAYKAWFSVNGTFEKNHTCGLFLKKDERSNVDPTLIVYIDKHTILQDFTTNKEIYLVRLAHAGFMLSDIQFKLSKIPKKINKSEVKSKNIQKIVTDFEPTEEQLHHADQLTKNLPTQLKEKVYKAIISSLKREMTNDTSRS</sequence>
<dbReference type="PATRIC" id="fig|1393034.3.peg.647"/>
<keyword evidence="2" id="KW-1185">Reference proteome</keyword>
<accession>A0A133XVE9</accession>
<reference evidence="2" key="1">
    <citation type="submission" date="2016-01" db="EMBL/GenBank/DDBJ databases">
        <authorList>
            <person name="Mitreva M."/>
            <person name="Pepin K.H."/>
            <person name="Mihindukulasuriya K.A."/>
            <person name="Fulton R."/>
            <person name="Fronick C."/>
            <person name="O'Laughlin M."/>
            <person name="Miner T."/>
            <person name="Herter B."/>
            <person name="Rosa B.A."/>
            <person name="Cordes M."/>
            <person name="Tomlinson C."/>
            <person name="Wollam A."/>
            <person name="Palsikar V.B."/>
            <person name="Mardis E.R."/>
            <person name="Wilson R.K."/>
        </authorList>
    </citation>
    <scope>NUCLEOTIDE SEQUENCE [LARGE SCALE GENOMIC DNA]</scope>
    <source>
        <strain evidence="2">DNF00019</strain>
    </source>
</reference>
<comment type="caution">
    <text evidence="1">The sequence shown here is derived from an EMBL/GenBank/DDBJ whole genome shotgun (WGS) entry which is preliminary data.</text>
</comment>
<proteinExistence type="predicted"/>
<dbReference type="RefSeq" id="WP_066305186.1">
    <property type="nucleotide sequence ID" value="NZ_KQ959489.1"/>
</dbReference>